<dbReference type="EMBL" id="VTWT01000007">
    <property type="protein sequence ID" value="KAA9331983.1"/>
    <property type="molecule type" value="Genomic_DNA"/>
</dbReference>
<name>A0A5N1ISQ0_9BACT</name>
<gene>
    <name evidence="2" type="ORF">F0P94_14410</name>
</gene>
<accession>A0A5N1ISQ0</accession>
<feature type="transmembrane region" description="Helical" evidence="1">
    <location>
        <begin position="12"/>
        <end position="31"/>
    </location>
</feature>
<keyword evidence="1" id="KW-0472">Membrane</keyword>
<comment type="caution">
    <text evidence="2">The sequence shown here is derived from an EMBL/GenBank/DDBJ whole genome shotgun (WGS) entry which is preliminary data.</text>
</comment>
<keyword evidence="3" id="KW-1185">Reference proteome</keyword>
<dbReference type="AlphaFoldDB" id="A0A5N1ISQ0"/>
<evidence type="ECO:0000313" key="2">
    <source>
        <dbReference type="EMBL" id="KAA9331983.1"/>
    </source>
</evidence>
<keyword evidence="1" id="KW-1133">Transmembrane helix</keyword>
<reference evidence="2 3" key="1">
    <citation type="submission" date="2019-09" db="EMBL/GenBank/DDBJ databases">
        <title>Genome sequence of Adhaeribacter sp. M2.</title>
        <authorList>
            <person name="Srinivasan S."/>
        </authorList>
    </citation>
    <scope>NUCLEOTIDE SEQUENCE [LARGE SCALE GENOMIC DNA]</scope>
    <source>
        <strain evidence="2 3">M2</strain>
    </source>
</reference>
<keyword evidence="1" id="KW-0812">Transmembrane</keyword>
<evidence type="ECO:0000313" key="3">
    <source>
        <dbReference type="Proteomes" id="UP000326570"/>
    </source>
</evidence>
<evidence type="ECO:0000256" key="1">
    <source>
        <dbReference type="SAM" id="Phobius"/>
    </source>
</evidence>
<proteinExistence type="predicted"/>
<dbReference type="Proteomes" id="UP000326570">
    <property type="component" value="Unassembled WGS sequence"/>
</dbReference>
<dbReference type="RefSeq" id="WP_150904592.1">
    <property type="nucleotide sequence ID" value="NZ_VTWT01000007.1"/>
</dbReference>
<organism evidence="2 3">
    <name type="scientific">Adhaeribacter soli</name>
    <dbReference type="NCBI Taxonomy" id="2607655"/>
    <lineage>
        <taxon>Bacteria</taxon>
        <taxon>Pseudomonadati</taxon>
        <taxon>Bacteroidota</taxon>
        <taxon>Cytophagia</taxon>
        <taxon>Cytophagales</taxon>
        <taxon>Hymenobacteraceae</taxon>
        <taxon>Adhaeribacter</taxon>
    </lineage>
</organism>
<sequence length="65" mass="7690">MAEINIERKKRSGWGWLLLLILLALIGWAVYKFFFQDTTQYEQDKSLEQAPVGMLFVHEEPIYLT</sequence>
<protein>
    <submittedName>
        <fullName evidence="2">Uncharacterized protein</fullName>
    </submittedName>
</protein>